<comment type="caution">
    <text evidence="1">The sequence shown here is derived from an EMBL/GenBank/DDBJ whole genome shotgun (WGS) entry which is preliminary data.</text>
</comment>
<name>A0ABW0A5B6_9ACTN</name>
<evidence type="ECO:0000313" key="2">
    <source>
        <dbReference type="Proteomes" id="UP001596222"/>
    </source>
</evidence>
<protein>
    <submittedName>
        <fullName evidence="1">Uncharacterized protein</fullName>
    </submittedName>
</protein>
<organism evidence="1 2">
    <name type="scientific">Streptomyces aureoversilis</name>
    <dbReference type="NCBI Taxonomy" id="67277"/>
    <lineage>
        <taxon>Bacteria</taxon>
        <taxon>Bacillati</taxon>
        <taxon>Actinomycetota</taxon>
        <taxon>Actinomycetes</taxon>
        <taxon>Kitasatosporales</taxon>
        <taxon>Streptomycetaceae</taxon>
        <taxon>Streptomyces</taxon>
    </lineage>
</organism>
<dbReference type="RefSeq" id="WP_382049093.1">
    <property type="nucleotide sequence ID" value="NZ_JBHSKJ010000022.1"/>
</dbReference>
<keyword evidence="2" id="KW-1185">Reference proteome</keyword>
<evidence type="ECO:0000313" key="1">
    <source>
        <dbReference type="EMBL" id="MFC5148931.1"/>
    </source>
</evidence>
<accession>A0ABW0A5B6</accession>
<reference evidence="2" key="1">
    <citation type="journal article" date="2019" name="Int. J. Syst. Evol. Microbiol.">
        <title>The Global Catalogue of Microorganisms (GCM) 10K type strain sequencing project: providing services to taxonomists for standard genome sequencing and annotation.</title>
        <authorList>
            <consortium name="The Broad Institute Genomics Platform"/>
            <consortium name="The Broad Institute Genome Sequencing Center for Infectious Disease"/>
            <person name="Wu L."/>
            <person name="Ma J."/>
        </authorList>
    </citation>
    <scope>NUCLEOTIDE SEQUENCE [LARGE SCALE GENOMIC DNA]</scope>
    <source>
        <strain evidence="2">CGMCC 4.1641</strain>
    </source>
</reference>
<proteinExistence type="predicted"/>
<dbReference type="Proteomes" id="UP001596222">
    <property type="component" value="Unassembled WGS sequence"/>
</dbReference>
<sequence length="344" mass="36757">MPRTNPSALELALVTAVGKLGFTTTPTQLERWRAQLWLARTADWTDPVTGELRPEIVHRTACLADASRPGRSISWIGWIFWAIDATSETTTRLRAAVASALERPLTRAGIDVGQIPEGDGDEAFGARQALAAGMLENRRCPRRDFDGHLRAGAAAAGVELPPSRSVSNIFHKALMAPAARMVVGGTGDVAFDELMEAWTAATPDNPELTEPIRAAHRDAALAGVDLFAHSPMAGGLRGLIRAVQEADDQRLCAAVRACTKGTGALAILLLQRAPNEPEILRPLMADEMWDRWVRVGGFAPVLGMGGEAAIAVSVAQSLIIPGWAEGLERYQALMDTLLAQPPSA</sequence>
<gene>
    <name evidence="1" type="ORF">ACFPP6_30135</name>
</gene>
<dbReference type="EMBL" id="JBHSKJ010000022">
    <property type="protein sequence ID" value="MFC5148931.1"/>
    <property type="molecule type" value="Genomic_DNA"/>
</dbReference>